<organism evidence="1">
    <name type="scientific">Zea mays</name>
    <name type="common">Maize</name>
    <dbReference type="NCBI Taxonomy" id="4577"/>
    <lineage>
        <taxon>Eukaryota</taxon>
        <taxon>Viridiplantae</taxon>
        <taxon>Streptophyta</taxon>
        <taxon>Embryophyta</taxon>
        <taxon>Tracheophyta</taxon>
        <taxon>Spermatophyta</taxon>
        <taxon>Magnoliopsida</taxon>
        <taxon>Liliopsida</taxon>
        <taxon>Poales</taxon>
        <taxon>Poaceae</taxon>
        <taxon>PACMAD clade</taxon>
        <taxon>Panicoideae</taxon>
        <taxon>Andropogonodae</taxon>
        <taxon>Andropogoneae</taxon>
        <taxon>Tripsacinae</taxon>
        <taxon>Zea</taxon>
    </lineage>
</organism>
<reference evidence="1" key="2">
    <citation type="submission" date="2012-06" db="EMBL/GenBank/DDBJ databases">
        <authorList>
            <person name="Yu Y."/>
            <person name="Currie J."/>
            <person name="Lomeli R."/>
            <person name="Angelova A."/>
            <person name="Collura K."/>
            <person name="Wissotski M."/>
            <person name="Campos D."/>
            <person name="Kudrna D."/>
            <person name="Golser W."/>
            <person name="Ashely E."/>
            <person name="Descour A."/>
            <person name="Fernandes J."/>
            <person name="Soderlund C."/>
            <person name="Walbot V."/>
        </authorList>
    </citation>
    <scope>NUCLEOTIDE SEQUENCE</scope>
    <source>
        <strain evidence="1">B73</strain>
    </source>
</reference>
<proteinExistence type="evidence at transcript level"/>
<dbReference type="EMBL" id="BT054145">
    <property type="protein sequence ID" value="ACL52752.1"/>
    <property type="molecule type" value="mRNA"/>
</dbReference>
<dbReference type="HOGENOM" id="CLU_2725914_0_0_1"/>
<evidence type="ECO:0000313" key="1">
    <source>
        <dbReference type="EMBL" id="ACL52752.1"/>
    </source>
</evidence>
<dbReference type="AlphaFoldDB" id="B7ZXV3"/>
<name>B7ZXV3_MAIZE</name>
<protein>
    <submittedName>
        <fullName evidence="1">Uncharacterized protein</fullName>
    </submittedName>
</protein>
<accession>B7ZXV3</accession>
<sequence>MFVFGMYRIFFCPIDLHSVCIEFFFSRPFTSSSSVSTEETGAVYMYRACRASFFFSFLYLTPMMHALNQPLI</sequence>
<reference evidence="1" key="1">
    <citation type="journal article" date="2009" name="PLoS Genet.">
        <title>Sequencing, mapping, and analysis of 27,455 maize full-length cDNAs.</title>
        <authorList>
            <person name="Soderlund C."/>
            <person name="Descour A."/>
            <person name="Kudrna D."/>
            <person name="Bomhoff M."/>
            <person name="Boyd L."/>
            <person name="Currie J."/>
            <person name="Angelova A."/>
            <person name="Collura K."/>
            <person name="Wissotski M."/>
            <person name="Ashley E."/>
            <person name="Morrow D."/>
            <person name="Fernandes J."/>
            <person name="Walbot V."/>
            <person name="Yu Y."/>
        </authorList>
    </citation>
    <scope>NUCLEOTIDE SEQUENCE</scope>
    <source>
        <strain evidence="1">B73</strain>
    </source>
</reference>